<evidence type="ECO:0000256" key="1">
    <source>
        <dbReference type="ARBA" id="ARBA00004604"/>
    </source>
</evidence>
<organism evidence="8 9">
    <name type="scientific">Astrephomene gubernaculifera</name>
    <dbReference type="NCBI Taxonomy" id="47775"/>
    <lineage>
        <taxon>Eukaryota</taxon>
        <taxon>Viridiplantae</taxon>
        <taxon>Chlorophyta</taxon>
        <taxon>core chlorophytes</taxon>
        <taxon>Chlorophyceae</taxon>
        <taxon>CS clade</taxon>
        <taxon>Chlamydomonadales</taxon>
        <taxon>Astrephomenaceae</taxon>
        <taxon>Astrephomene</taxon>
    </lineage>
</organism>
<proteinExistence type="inferred from homology"/>
<comment type="similarity">
    <text evidence="3">Belongs to the NOP53 family.</text>
</comment>
<dbReference type="GO" id="GO:0008097">
    <property type="term" value="F:5S rRNA binding"/>
    <property type="evidence" value="ECO:0007669"/>
    <property type="project" value="TreeGrafter"/>
</dbReference>
<evidence type="ECO:0000256" key="2">
    <source>
        <dbReference type="ARBA" id="ARBA00004642"/>
    </source>
</evidence>
<name>A0AAD3HSL7_9CHLO</name>
<gene>
    <name evidence="8" type="ORF">Agub_g13715</name>
</gene>
<dbReference type="GO" id="GO:0006364">
    <property type="term" value="P:rRNA processing"/>
    <property type="evidence" value="ECO:0007669"/>
    <property type="project" value="TreeGrafter"/>
</dbReference>
<keyword evidence="5" id="KW-0690">Ribosome biogenesis</keyword>
<feature type="region of interest" description="Disordered" evidence="7">
    <location>
        <begin position="474"/>
        <end position="509"/>
    </location>
</feature>
<protein>
    <recommendedName>
        <fullName evidence="4">Ribosome biogenesis protein NOP53</fullName>
    </recommendedName>
</protein>
<feature type="compositionally biased region" description="Low complexity" evidence="7">
    <location>
        <begin position="166"/>
        <end position="180"/>
    </location>
</feature>
<evidence type="ECO:0000313" key="8">
    <source>
        <dbReference type="EMBL" id="GFR51426.1"/>
    </source>
</evidence>
<comment type="subcellular location">
    <subcellularLocation>
        <location evidence="1">Nucleus</location>
        <location evidence="1">Nucleolus</location>
    </subcellularLocation>
    <subcellularLocation>
        <location evidence="2">Nucleus</location>
        <location evidence="2">Nucleoplasm</location>
    </subcellularLocation>
</comment>
<evidence type="ECO:0000256" key="7">
    <source>
        <dbReference type="SAM" id="MobiDB-lite"/>
    </source>
</evidence>
<comment type="caution">
    <text evidence="8">The sequence shown here is derived from an EMBL/GenBank/DDBJ whole genome shotgun (WGS) entry which is preliminary data.</text>
</comment>
<feature type="compositionally biased region" description="Basic and acidic residues" evidence="7">
    <location>
        <begin position="367"/>
        <end position="389"/>
    </location>
</feature>
<dbReference type="GO" id="GO:0005654">
    <property type="term" value="C:nucleoplasm"/>
    <property type="evidence" value="ECO:0007669"/>
    <property type="project" value="UniProtKB-SubCell"/>
</dbReference>
<evidence type="ECO:0000256" key="4">
    <source>
        <dbReference type="ARBA" id="ARBA00018339"/>
    </source>
</evidence>
<evidence type="ECO:0000313" key="9">
    <source>
        <dbReference type="Proteomes" id="UP001054857"/>
    </source>
</evidence>
<evidence type="ECO:0000256" key="6">
    <source>
        <dbReference type="ARBA" id="ARBA00023242"/>
    </source>
</evidence>
<dbReference type="InterPro" id="IPR011687">
    <property type="entry name" value="Nop53/GLTSCR2"/>
</dbReference>
<accession>A0AAD3HSL7</accession>
<sequence>MAPSAKSRKGKKAWRKNIDASEVETFLEEQTYQQRRGPAAGELQDEQLFFVDKSADVDGATAVAEGKRPAKRRREEIAARPLRSQQILAEAHKAKPVVLAPPLKKKPATAAAAAATAATGAVVVPAVAAGGSKRSGGKKGKAETHPLDLWADEDLTAVQQEASKKQQPQQQQQQQPQPQQQEEEVETHKMKKARRVAEERAAAAVVRAMGPTAKPLLRNKSPPPYEVPAPRIPAVAVDLPGCSFNPDHEQHQDALAVLVAAEMKKELRKELLPTAPEVEVDVEEGEGGRPLTELERLQVEVAEDSSEEAEEEEQGRRRAGGEGDDPNAIALEEGDAGESEGGEEEGGGGGEDAKGRRRSEKKTKKDRNREARRKAAEQAAEERRRLRSQRRELQSLREVEEQLRAEKEEKELRRQRVAALRQERAAVAPPRLGKLRFEPPAVQVLTSDEKSGSLRQVVPCAMLAADRFKSLQQRGLLEPRKPQPFKEKRRKVTYEKGARSERAEEASAAVRDMTRLNKKARKQVKAAEAAAAAGGDDWM</sequence>
<dbReference type="PIRSF" id="PIRSF017302">
    <property type="entry name" value="Gltscr2"/>
    <property type="match status" value="1"/>
</dbReference>
<evidence type="ECO:0000256" key="5">
    <source>
        <dbReference type="ARBA" id="ARBA00022517"/>
    </source>
</evidence>
<feature type="compositionally biased region" description="Basic residues" evidence="7">
    <location>
        <begin position="355"/>
        <end position="366"/>
    </location>
</feature>
<dbReference type="EMBL" id="BMAR01000050">
    <property type="protein sequence ID" value="GFR51426.1"/>
    <property type="molecule type" value="Genomic_DNA"/>
</dbReference>
<feature type="region of interest" description="Disordered" evidence="7">
    <location>
        <begin position="129"/>
        <end position="203"/>
    </location>
</feature>
<keyword evidence="6" id="KW-0539">Nucleus</keyword>
<feature type="compositionally biased region" description="Acidic residues" evidence="7">
    <location>
        <begin position="301"/>
        <end position="313"/>
    </location>
</feature>
<dbReference type="Pfam" id="PF07767">
    <property type="entry name" value="Nop53"/>
    <property type="match status" value="1"/>
</dbReference>
<keyword evidence="9" id="KW-1185">Reference proteome</keyword>
<dbReference type="GO" id="GO:0005730">
    <property type="term" value="C:nucleolus"/>
    <property type="evidence" value="ECO:0007669"/>
    <property type="project" value="UniProtKB-SubCell"/>
</dbReference>
<reference evidence="8 9" key="1">
    <citation type="journal article" date="2021" name="Sci. Rep.">
        <title>Genome sequencing of the multicellular alga Astrephomene provides insights into convergent evolution of germ-soma differentiation.</title>
        <authorList>
            <person name="Yamashita S."/>
            <person name="Yamamoto K."/>
            <person name="Matsuzaki R."/>
            <person name="Suzuki S."/>
            <person name="Yamaguchi H."/>
            <person name="Hirooka S."/>
            <person name="Minakuchi Y."/>
            <person name="Miyagishima S."/>
            <person name="Kawachi M."/>
            <person name="Toyoda A."/>
            <person name="Nozaki H."/>
        </authorList>
    </citation>
    <scope>NUCLEOTIDE SEQUENCE [LARGE SCALE GENOMIC DNA]</scope>
    <source>
        <strain evidence="8 9">NIES-4017</strain>
    </source>
</reference>
<dbReference type="PANTHER" id="PTHR14211">
    <property type="entry name" value="GLIOMA SUPPRESSOR CANDIDATE REGION GENE 2"/>
    <property type="match status" value="1"/>
</dbReference>
<dbReference type="GO" id="GO:0000027">
    <property type="term" value="P:ribosomal large subunit assembly"/>
    <property type="evidence" value="ECO:0007669"/>
    <property type="project" value="TreeGrafter"/>
</dbReference>
<feature type="compositionally biased region" description="Basic and acidic residues" evidence="7">
    <location>
        <begin position="477"/>
        <end position="505"/>
    </location>
</feature>
<feature type="compositionally biased region" description="Acidic residues" evidence="7">
    <location>
        <begin position="332"/>
        <end position="346"/>
    </location>
</feature>
<feature type="region of interest" description="Disordered" evidence="7">
    <location>
        <begin position="270"/>
        <end position="389"/>
    </location>
</feature>
<evidence type="ECO:0000256" key="3">
    <source>
        <dbReference type="ARBA" id="ARBA00008838"/>
    </source>
</evidence>
<dbReference type="AlphaFoldDB" id="A0AAD3HSL7"/>
<dbReference type="PANTHER" id="PTHR14211:SF7">
    <property type="entry name" value="RIBOSOME BIOGENESIS PROTEIN NOP53"/>
    <property type="match status" value="1"/>
</dbReference>
<dbReference type="Proteomes" id="UP001054857">
    <property type="component" value="Unassembled WGS sequence"/>
</dbReference>